<evidence type="ECO:0000313" key="3">
    <source>
        <dbReference type="Proteomes" id="UP000789901"/>
    </source>
</evidence>
<feature type="region of interest" description="Disordered" evidence="1">
    <location>
        <begin position="13"/>
        <end position="60"/>
    </location>
</feature>
<dbReference type="EMBL" id="CAJVQB010001828">
    <property type="protein sequence ID" value="CAG8552175.1"/>
    <property type="molecule type" value="Genomic_DNA"/>
</dbReference>
<comment type="caution">
    <text evidence="2">The sequence shown here is derived from an EMBL/GenBank/DDBJ whole genome shotgun (WGS) entry which is preliminary data.</text>
</comment>
<feature type="compositionally biased region" description="Low complexity" evidence="1">
    <location>
        <begin position="42"/>
        <end position="53"/>
    </location>
</feature>
<name>A0ABN7UDM1_GIGMA</name>
<gene>
    <name evidence="2" type="ORF">GMARGA_LOCUS4609</name>
</gene>
<organism evidence="2 3">
    <name type="scientific">Gigaspora margarita</name>
    <dbReference type="NCBI Taxonomy" id="4874"/>
    <lineage>
        <taxon>Eukaryota</taxon>
        <taxon>Fungi</taxon>
        <taxon>Fungi incertae sedis</taxon>
        <taxon>Mucoromycota</taxon>
        <taxon>Glomeromycotina</taxon>
        <taxon>Glomeromycetes</taxon>
        <taxon>Diversisporales</taxon>
        <taxon>Gigasporaceae</taxon>
        <taxon>Gigaspora</taxon>
    </lineage>
</organism>
<keyword evidence="3" id="KW-1185">Reference proteome</keyword>
<proteinExistence type="predicted"/>
<reference evidence="2 3" key="1">
    <citation type="submission" date="2021-06" db="EMBL/GenBank/DDBJ databases">
        <authorList>
            <person name="Kallberg Y."/>
            <person name="Tangrot J."/>
            <person name="Rosling A."/>
        </authorList>
    </citation>
    <scope>NUCLEOTIDE SEQUENCE [LARGE SCALE GENOMIC DNA]</scope>
    <source>
        <strain evidence="2 3">120-4 pot B 10/14</strain>
    </source>
</reference>
<evidence type="ECO:0000313" key="2">
    <source>
        <dbReference type="EMBL" id="CAG8552175.1"/>
    </source>
</evidence>
<sequence>MLKLFTNAIKKKNSQDINESKDTSKYPVSPTNVSDNYVPEVENTNSNETNKTNSYRKNKSILIDNETTTLTEKAGGTSERKHPISIRKEKSLSGVFQPELTSPFKPSRLCGSPESYSKLSEFLSSSVHQNSLTYLVVRKNPSLSSDIEILYPIDNAKVGETTKGFDQEHSQNYEIDPIYHTIYSKHIIPSRTSLYNSVLKQIYNDFTILEARQVSLAGEPAITIKSFIGEDTELRRTGSISNTWHFEFEGKDYRWRPSVLGAKGCDLICEWIEYEVQSSLIGTAKKKNKVIIASLKRPEQMTRDNWDVIGDLNITKTAWENVKDPRSLEIILVLGCLIMLDVT</sequence>
<evidence type="ECO:0000256" key="1">
    <source>
        <dbReference type="SAM" id="MobiDB-lite"/>
    </source>
</evidence>
<accession>A0ABN7UDM1</accession>
<dbReference type="Proteomes" id="UP000789901">
    <property type="component" value="Unassembled WGS sequence"/>
</dbReference>
<protein>
    <submittedName>
        <fullName evidence="2">29795_t:CDS:1</fullName>
    </submittedName>
</protein>